<feature type="region of interest" description="Disordered" evidence="1">
    <location>
        <begin position="202"/>
        <end position="226"/>
    </location>
</feature>
<feature type="region of interest" description="Disordered" evidence="1">
    <location>
        <begin position="1"/>
        <end position="20"/>
    </location>
</feature>
<feature type="region of interest" description="Disordered" evidence="1">
    <location>
        <begin position="245"/>
        <end position="293"/>
    </location>
</feature>
<evidence type="ECO:0000256" key="1">
    <source>
        <dbReference type="SAM" id="MobiDB-lite"/>
    </source>
</evidence>
<feature type="compositionally biased region" description="Polar residues" evidence="1">
    <location>
        <begin position="10"/>
        <end position="20"/>
    </location>
</feature>
<protein>
    <submittedName>
        <fullName evidence="2">Uncharacterized protein</fullName>
    </submittedName>
</protein>
<feature type="compositionally biased region" description="Low complexity" evidence="1">
    <location>
        <begin position="255"/>
        <end position="274"/>
    </location>
</feature>
<evidence type="ECO:0000313" key="2">
    <source>
        <dbReference type="EMBL" id="CAH3130444.1"/>
    </source>
</evidence>
<gene>
    <name evidence="2" type="ORF">PLOB_00034671</name>
</gene>
<proteinExistence type="predicted"/>
<sequence length="964" mass="107565">MRTQDPPVASSETPPTTLGQVNSDGECSSFVLDNPSDSQNIPPVTIPEPTWTQTPSIVKIANVSTNERPVRYCFKPCASNELCFVDLLGIFFLQDTTELRGIKHVRIYARDIVAAADSKITFSSPNWDQQFSTPTPQTGRNGDNGENGVHGPQAVIHGEGAVWERGSVGTVLFSQQPAKSGWACSSQTDYCTCDDIRGLNGIKGTRGGNGGNAGTPGTALHPREKRRTRVRNAFGECPGHRDSTFFCKDDGVGPSGSRGPSGDDGSPGSTPQTGGSDGSVGGPAVKSGTLETEDKQSYPVDLLEIMRRQAEDLLLSNSGDQKGREALEFIKSVTDEITRDENAQRINKYATRKLAFLGKDGFDIFGNNKLFAPRIKWEALEGTVEVIKDAAEKYENAFNDIISTVTDTENFKAMGSKISEVASLQVNAERRRLEQNQYIAESEKRLYVKGIKFEEQRMTSILESIGVTLGDAYVKGQFNGADLIAMLQGVVGFYKAIRDKSPSDFIDNALSVADSFRGKQCLKKLSDYRESITKWLTFGENYQPYEDPSQLDFDQLDVTAIPEIMHANLEMNKVELRKELLCLMEVASLPTGPAALDAEIESFFVSGAARIDLIGKCMDLDNEMGGYLFDVPLLKTPLTTKLQQNFLDYLLSTYRALERSFMRNLYELHKAFVFRTLWEGNSPLTSFQRLASESALGTGRLNGAVELTNVLQNLKQLQDKAVKCFTNNIFATGIKRWSWSKRRNPALFEDLTNGYAKFTLRIDKSCKKCYNLRLLKLYVELTGDEDQPSSVPDKVHLQVRHLSASYFRAGDGTTKKYYQSIGSYRNVEFDRFSVTNKRKCQEAKAQGKISLFCLSKDDSRWHSMCDNQLTTRGRSNKDKLLGAEECKSPFGVYDLRIPVDENLSCDDNKITNTNCKDLDRSKFTRLRVWTEYFYWPDQYPEGPDDKTCKIPLSKRNVTVTVDDD</sequence>
<feature type="compositionally biased region" description="Polar residues" evidence="1">
    <location>
        <begin position="125"/>
        <end position="141"/>
    </location>
</feature>
<keyword evidence="3" id="KW-1185">Reference proteome</keyword>
<organism evidence="2 3">
    <name type="scientific">Porites lobata</name>
    <dbReference type="NCBI Taxonomy" id="104759"/>
    <lineage>
        <taxon>Eukaryota</taxon>
        <taxon>Metazoa</taxon>
        <taxon>Cnidaria</taxon>
        <taxon>Anthozoa</taxon>
        <taxon>Hexacorallia</taxon>
        <taxon>Scleractinia</taxon>
        <taxon>Fungiina</taxon>
        <taxon>Poritidae</taxon>
        <taxon>Porites</taxon>
    </lineage>
</organism>
<feature type="region of interest" description="Disordered" evidence="1">
    <location>
        <begin position="125"/>
        <end position="151"/>
    </location>
</feature>
<accession>A0ABN8P1L9</accession>
<dbReference type="Proteomes" id="UP001159405">
    <property type="component" value="Unassembled WGS sequence"/>
</dbReference>
<dbReference type="EMBL" id="CALNXK010000048">
    <property type="protein sequence ID" value="CAH3130444.1"/>
    <property type="molecule type" value="Genomic_DNA"/>
</dbReference>
<name>A0ABN8P1L9_9CNID</name>
<evidence type="ECO:0000313" key="3">
    <source>
        <dbReference type="Proteomes" id="UP001159405"/>
    </source>
</evidence>
<feature type="compositionally biased region" description="Gly residues" evidence="1">
    <location>
        <begin position="204"/>
        <end position="214"/>
    </location>
</feature>
<reference evidence="2 3" key="1">
    <citation type="submission" date="2022-05" db="EMBL/GenBank/DDBJ databases">
        <authorList>
            <consortium name="Genoscope - CEA"/>
            <person name="William W."/>
        </authorList>
    </citation>
    <scope>NUCLEOTIDE SEQUENCE [LARGE SCALE GENOMIC DNA]</scope>
</reference>
<comment type="caution">
    <text evidence="2">The sequence shown here is derived from an EMBL/GenBank/DDBJ whole genome shotgun (WGS) entry which is preliminary data.</text>
</comment>